<dbReference type="InterPro" id="IPR031939">
    <property type="entry name" value="Adhesin_E-like"/>
</dbReference>
<accession>A0ABN6P2L0</accession>
<keyword evidence="1" id="KW-0732">Signal</keyword>
<feature type="signal peptide" evidence="1">
    <location>
        <begin position="1"/>
        <end position="29"/>
    </location>
</feature>
<dbReference type="RefSeq" id="WP_244459193.1">
    <property type="nucleotide sequence ID" value="NZ_AP025637.1"/>
</dbReference>
<gene>
    <name evidence="3" type="ORF">Rmf_19020</name>
</gene>
<reference evidence="3 4" key="1">
    <citation type="journal article" date="2016" name="Microbes Environ.">
        <title>Phylogenetically diverse aerobic anoxygenic phototrophic bacteria isolated from epilithic biofilms in Tama river, Japan.</title>
        <authorList>
            <person name="Hirose S."/>
            <person name="Matsuura K."/>
            <person name="Haruta S."/>
        </authorList>
    </citation>
    <scope>NUCLEOTIDE SEQUENCE [LARGE SCALE GENOMIC DNA]</scope>
    <source>
        <strain evidence="3 4">S08</strain>
    </source>
</reference>
<dbReference type="EMBL" id="AP025637">
    <property type="protein sequence ID" value="BDG71973.1"/>
    <property type="molecule type" value="Genomic_DNA"/>
</dbReference>
<name>A0ABN6P2L0_9PROT</name>
<dbReference type="Proteomes" id="UP000831327">
    <property type="component" value="Chromosome"/>
</dbReference>
<evidence type="ECO:0000313" key="3">
    <source>
        <dbReference type="EMBL" id="BDG71973.1"/>
    </source>
</evidence>
<evidence type="ECO:0000256" key="1">
    <source>
        <dbReference type="SAM" id="SignalP"/>
    </source>
</evidence>
<dbReference type="Pfam" id="PF16747">
    <property type="entry name" value="Adhesin_E"/>
    <property type="match status" value="1"/>
</dbReference>
<keyword evidence="4" id="KW-1185">Reference proteome</keyword>
<sequence length="152" mass="16120">MRRNPGLAGAAVLALLLAGCAAEPPPAEAPPPAPPPPPGWQAIPALNTSGDIVSGYVQTRGLVSTGRVRRAWILLNLRESIPIPETGGRAQSVRFLGEYRCAERQWRPLEGAWFARQNAQDPVHAERPRGTGFRPAEPATLGGSFLDAACGL</sequence>
<proteinExistence type="predicted"/>
<feature type="domain" description="Surface-adhesin protein E-like" evidence="2">
    <location>
        <begin position="45"/>
        <end position="151"/>
    </location>
</feature>
<evidence type="ECO:0000313" key="4">
    <source>
        <dbReference type="Proteomes" id="UP000831327"/>
    </source>
</evidence>
<evidence type="ECO:0000259" key="2">
    <source>
        <dbReference type="Pfam" id="PF16747"/>
    </source>
</evidence>
<dbReference type="PROSITE" id="PS51257">
    <property type="entry name" value="PROKAR_LIPOPROTEIN"/>
    <property type="match status" value="1"/>
</dbReference>
<protein>
    <recommendedName>
        <fullName evidence="2">Surface-adhesin protein E-like domain-containing protein</fullName>
    </recommendedName>
</protein>
<organism evidence="3 4">
    <name type="scientific">Roseomonas fluvialis</name>
    <dbReference type="NCBI Taxonomy" id="1750527"/>
    <lineage>
        <taxon>Bacteria</taxon>
        <taxon>Pseudomonadati</taxon>
        <taxon>Pseudomonadota</taxon>
        <taxon>Alphaproteobacteria</taxon>
        <taxon>Acetobacterales</taxon>
        <taxon>Roseomonadaceae</taxon>
        <taxon>Roseomonas</taxon>
    </lineage>
</organism>
<feature type="chain" id="PRO_5046608929" description="Surface-adhesin protein E-like domain-containing protein" evidence="1">
    <location>
        <begin position="30"/>
        <end position="152"/>
    </location>
</feature>